<evidence type="ECO:0000256" key="1">
    <source>
        <dbReference type="SAM" id="MobiDB-lite"/>
    </source>
</evidence>
<dbReference type="EMBL" id="JACJMO010000003">
    <property type="protein sequence ID" value="MBM6856774.1"/>
    <property type="molecule type" value="Genomic_DNA"/>
</dbReference>
<feature type="compositionally biased region" description="Basic and acidic residues" evidence="1">
    <location>
        <begin position="36"/>
        <end position="46"/>
    </location>
</feature>
<proteinExistence type="predicted"/>
<dbReference type="Pfam" id="PF11276">
    <property type="entry name" value="DUF3078"/>
    <property type="match status" value="1"/>
</dbReference>
<keyword evidence="3" id="KW-1185">Reference proteome</keyword>
<protein>
    <submittedName>
        <fullName evidence="2">DUF3078 domain-containing protein</fullName>
    </submittedName>
</protein>
<evidence type="ECO:0000313" key="3">
    <source>
        <dbReference type="Proteomes" id="UP000698924"/>
    </source>
</evidence>
<gene>
    <name evidence="2" type="ORF">H6D15_04035</name>
</gene>
<reference evidence="2 3" key="1">
    <citation type="journal article" date="2021" name="Sci. Rep.">
        <title>The distribution of antibiotic resistance genes in chicken gut microbiota commensals.</title>
        <authorList>
            <person name="Juricova H."/>
            <person name="Matiasovicova J."/>
            <person name="Kubasova T."/>
            <person name="Cejkova D."/>
            <person name="Rychlik I."/>
        </authorList>
    </citation>
    <scope>NUCLEOTIDE SEQUENCE [LARGE SCALE GENOMIC DNA]</scope>
    <source>
        <strain evidence="2 3">An421</strain>
    </source>
</reference>
<evidence type="ECO:0000313" key="2">
    <source>
        <dbReference type="EMBL" id="MBM6856774.1"/>
    </source>
</evidence>
<feature type="region of interest" description="Disordered" evidence="1">
    <location>
        <begin position="27"/>
        <end position="50"/>
    </location>
</feature>
<comment type="caution">
    <text evidence="2">The sequence shown here is derived from an EMBL/GenBank/DDBJ whole genome shotgun (WGS) entry which is preliminary data.</text>
</comment>
<dbReference type="Proteomes" id="UP000698924">
    <property type="component" value="Unassembled WGS sequence"/>
</dbReference>
<sequence length="491" mass="56332">MQADSLKVDSLSSVVVKADTVRQDTVRQEIVPQEVTTEKKKKEEKSKKKQPQLSELLSRYCVLKLKPVEGTAEMALDTVSILYEKNLGVLYYLNDPATPERYIAPDPKYFRMFLPFTFYYAPMAQISQLTWKPSLWNDSVTVSTPEPLSFDPQPFRAIEQTNEIVNRTLLAAYPYCSKQVVLTEDEVMLGPSYSDDIQKEASSKPSVTKLIKKKHIDINEEAGVIIRKPNWWITSGSGSLQFSQNSISKNWYKGGESSNAVLINLLLKANYNDHVRVEWENLLEIKTNVNSAPSDTCHNFLVTSDQLRLYSKMGIKAFSKWYYTISTELKTQILNSYGKNSMDLKAAFLAPFDWSTSLGMDYKLEKSKYKLSVFLAPLTHTMRYIGNKKVSETSYGLDEGSRVKHNFGSQVQTNFEWTIIPSIKWKTRLDYLTSYEWIRAEWENDINFILTRFLSAKLYVLARFDDGTKPTVGDNYLQATETLGFGFSYSW</sequence>
<accession>A0AA41D7E6</accession>
<dbReference type="AlphaFoldDB" id="A0AA41D7E6"/>
<name>A0AA41D7E6_9BACT</name>
<organism evidence="2 3">
    <name type="scientific">Caecibacteroides pullorum</name>
    <dbReference type="NCBI Taxonomy" id="2725562"/>
    <lineage>
        <taxon>Bacteria</taxon>
        <taxon>Pseudomonadati</taxon>
        <taxon>Bacteroidota</taxon>
        <taxon>Bacteroidia</taxon>
        <taxon>Bacteroidales</taxon>
        <taxon>Bacteroidaceae</taxon>
        <taxon>Caecibacteroides</taxon>
    </lineage>
</organism>
<dbReference type="InterPro" id="IPR021428">
    <property type="entry name" value="DUF3078"/>
</dbReference>